<evidence type="ECO:0000256" key="5">
    <source>
        <dbReference type="ARBA" id="ARBA00022989"/>
    </source>
</evidence>
<evidence type="ECO:0008006" key="11">
    <source>
        <dbReference type="Google" id="ProtNLM"/>
    </source>
</evidence>
<reference evidence="9 10" key="1">
    <citation type="journal article" date="2016" name="Proc. Natl. Acad. Sci. U.S.A.">
        <title>Comparative genomics of biotechnologically important yeasts.</title>
        <authorList>
            <person name="Riley R."/>
            <person name="Haridas S."/>
            <person name="Wolfe K.H."/>
            <person name="Lopes M.R."/>
            <person name="Hittinger C.T."/>
            <person name="Goeker M."/>
            <person name="Salamov A.A."/>
            <person name="Wisecaver J.H."/>
            <person name="Long T.M."/>
            <person name="Calvey C.H."/>
            <person name="Aerts A.L."/>
            <person name="Barry K.W."/>
            <person name="Choi C."/>
            <person name="Clum A."/>
            <person name="Coughlan A.Y."/>
            <person name="Deshpande S."/>
            <person name="Douglass A.P."/>
            <person name="Hanson S.J."/>
            <person name="Klenk H.-P."/>
            <person name="LaButti K.M."/>
            <person name="Lapidus A."/>
            <person name="Lindquist E.A."/>
            <person name="Lipzen A.M."/>
            <person name="Meier-Kolthoff J.P."/>
            <person name="Ohm R.A."/>
            <person name="Otillar R.P."/>
            <person name="Pangilinan J.L."/>
            <person name="Peng Y."/>
            <person name="Rokas A."/>
            <person name="Rosa C.A."/>
            <person name="Scheuner C."/>
            <person name="Sibirny A.A."/>
            <person name="Slot J.C."/>
            <person name="Stielow J.B."/>
            <person name="Sun H."/>
            <person name="Kurtzman C.P."/>
            <person name="Blackwell M."/>
            <person name="Grigoriev I.V."/>
            <person name="Jeffries T.W."/>
        </authorList>
    </citation>
    <scope>NUCLEOTIDE SEQUENCE [LARGE SCALE GENOMIC DNA]</scope>
    <source>
        <strain evidence="10">ATCC 18201 / CBS 1600 / BCRC 20928 / JCM 3617 / NBRC 0987 / NRRL Y-1542</strain>
    </source>
</reference>
<dbReference type="OMA" id="FTSWFFG"/>
<dbReference type="EMBL" id="KV453943">
    <property type="protein sequence ID" value="ODV71229.1"/>
    <property type="molecule type" value="Genomic_DNA"/>
</dbReference>
<dbReference type="PANTHER" id="PTHR23129:SF0">
    <property type="entry name" value="ACYL-COENZYME A DIPHOSPHATASE FITM2"/>
    <property type="match status" value="1"/>
</dbReference>
<feature type="transmembrane region" description="Helical" evidence="8">
    <location>
        <begin position="220"/>
        <end position="241"/>
    </location>
</feature>
<evidence type="ECO:0000256" key="8">
    <source>
        <dbReference type="SAM" id="Phobius"/>
    </source>
</evidence>
<protein>
    <recommendedName>
        <fullName evidence="11">FIT family protein scs3</fullName>
    </recommendedName>
</protein>
<feature type="transmembrane region" description="Helical" evidence="8">
    <location>
        <begin position="62"/>
        <end position="83"/>
    </location>
</feature>
<dbReference type="GO" id="GO:0005789">
    <property type="term" value="C:endoplasmic reticulum membrane"/>
    <property type="evidence" value="ECO:0007669"/>
    <property type="project" value="UniProtKB-SubCell"/>
</dbReference>
<keyword evidence="3" id="KW-0378">Hydrolase</keyword>
<feature type="transmembrane region" description="Helical" evidence="8">
    <location>
        <begin position="247"/>
        <end position="266"/>
    </location>
</feature>
<feature type="transmembrane region" description="Helical" evidence="8">
    <location>
        <begin position="95"/>
        <end position="113"/>
    </location>
</feature>
<evidence type="ECO:0000256" key="2">
    <source>
        <dbReference type="ARBA" id="ARBA00022692"/>
    </source>
</evidence>
<keyword evidence="2 8" id="KW-0812">Transmembrane</keyword>
<dbReference type="Proteomes" id="UP000094389">
    <property type="component" value="Unassembled WGS sequence"/>
</dbReference>
<accession>A0A1E4RVC0</accession>
<evidence type="ECO:0000313" key="9">
    <source>
        <dbReference type="EMBL" id="ODV71229.1"/>
    </source>
</evidence>
<dbReference type="GO" id="GO:0034389">
    <property type="term" value="P:lipid droplet organization"/>
    <property type="evidence" value="ECO:0007669"/>
    <property type="project" value="TreeGrafter"/>
</dbReference>
<dbReference type="STRING" id="983966.A0A1E4RVC0"/>
<gene>
    <name evidence="9" type="ORF">CYBJADRAFT_169627</name>
</gene>
<evidence type="ECO:0000256" key="1">
    <source>
        <dbReference type="ARBA" id="ARBA00004477"/>
    </source>
</evidence>
<organism evidence="9 10">
    <name type="scientific">Cyberlindnera jadinii (strain ATCC 18201 / CBS 1600 / BCRC 20928 / JCM 3617 / NBRC 0987 / NRRL Y-1542)</name>
    <name type="common">Torula yeast</name>
    <name type="synonym">Candida utilis</name>
    <dbReference type="NCBI Taxonomy" id="983966"/>
    <lineage>
        <taxon>Eukaryota</taxon>
        <taxon>Fungi</taxon>
        <taxon>Dikarya</taxon>
        <taxon>Ascomycota</taxon>
        <taxon>Saccharomycotina</taxon>
        <taxon>Saccharomycetes</taxon>
        <taxon>Phaffomycetales</taxon>
        <taxon>Phaffomycetaceae</taxon>
        <taxon>Cyberlindnera</taxon>
    </lineage>
</organism>
<dbReference type="GO" id="GO:0008654">
    <property type="term" value="P:phospholipid biosynthetic process"/>
    <property type="evidence" value="ECO:0007669"/>
    <property type="project" value="TreeGrafter"/>
</dbReference>
<dbReference type="RefSeq" id="XP_020068268.1">
    <property type="nucleotide sequence ID" value="XM_020215869.1"/>
</dbReference>
<keyword evidence="4" id="KW-0256">Endoplasmic reticulum</keyword>
<dbReference type="AlphaFoldDB" id="A0A1E4RVC0"/>
<keyword evidence="6" id="KW-0443">Lipid metabolism</keyword>
<comment type="subcellular location">
    <subcellularLocation>
        <location evidence="1">Endoplasmic reticulum membrane</location>
        <topology evidence="1">Multi-pass membrane protein</topology>
    </subcellularLocation>
</comment>
<dbReference type="GO" id="GO:0019915">
    <property type="term" value="P:lipid storage"/>
    <property type="evidence" value="ECO:0007669"/>
    <property type="project" value="InterPro"/>
</dbReference>
<evidence type="ECO:0000256" key="4">
    <source>
        <dbReference type="ARBA" id="ARBA00022824"/>
    </source>
</evidence>
<keyword evidence="10" id="KW-1185">Reference proteome</keyword>
<keyword evidence="5 8" id="KW-1133">Transmembrane helix</keyword>
<evidence type="ECO:0000256" key="6">
    <source>
        <dbReference type="ARBA" id="ARBA00023098"/>
    </source>
</evidence>
<dbReference type="GO" id="GO:0010945">
    <property type="term" value="F:coenzyme A diphosphatase activity"/>
    <property type="evidence" value="ECO:0007669"/>
    <property type="project" value="InterPro"/>
</dbReference>
<evidence type="ECO:0000256" key="7">
    <source>
        <dbReference type="ARBA" id="ARBA00023136"/>
    </source>
</evidence>
<feature type="transmembrane region" description="Helical" evidence="8">
    <location>
        <begin position="162"/>
        <end position="181"/>
    </location>
</feature>
<evidence type="ECO:0000313" key="10">
    <source>
        <dbReference type="Proteomes" id="UP000094389"/>
    </source>
</evidence>
<keyword evidence="7 8" id="KW-0472">Membrane</keyword>
<evidence type="ECO:0000256" key="3">
    <source>
        <dbReference type="ARBA" id="ARBA00022801"/>
    </source>
</evidence>
<dbReference type="OrthoDB" id="5579088at2759"/>
<sequence>MEHVYGRHMKFAECYVTTAARSLRVTIPELVVIAVYPLTVLLGELLHHATGHVDSYFSNKHNLINVVFVKQGWAWTIFVLLYFLIQHYGLTRTTLLRILGGTAWWVVFTQWFFGLPLMDRIFLMTGGGCNYESFEIDIEQDVVIGSLMCRKMKGTWIGGHDPSGHVFLLVLSSLIMWFELLERGTLLTDLTKFRDAVQRSSVAPYGQITSCLRALTHSTMLLLGLLWLWWFMLLMTSTYYHYFSEKITGLIAAYIGLLIYIGPRFIHDTTRKVLKT</sequence>
<dbReference type="InterPro" id="IPR019388">
    <property type="entry name" value="FIT"/>
</dbReference>
<dbReference type="GeneID" id="30990265"/>
<name>A0A1E4RVC0_CYBJN</name>
<dbReference type="Pfam" id="PF10261">
    <property type="entry name" value="FIT"/>
    <property type="match status" value="1"/>
</dbReference>
<proteinExistence type="predicted"/>
<dbReference type="PANTHER" id="PTHR23129">
    <property type="entry name" value="ACYL-COENZYME A DIPHOSPHATASE FITM2"/>
    <property type="match status" value="1"/>
</dbReference>
<feature type="transmembrane region" description="Helical" evidence="8">
    <location>
        <begin position="30"/>
        <end position="50"/>
    </location>
</feature>